<evidence type="ECO:0000256" key="1">
    <source>
        <dbReference type="SAM" id="Phobius"/>
    </source>
</evidence>
<dbReference type="PANTHER" id="PTHR14969">
    <property type="entry name" value="SPHINGOSINE-1-PHOSPHATE PHOSPHOHYDROLASE"/>
    <property type="match status" value="1"/>
</dbReference>
<keyword evidence="1" id="KW-0812">Transmembrane</keyword>
<sequence length="289" mass="32059">MDVTQVEMLQLIQTLATPWLDKLMILLSFIGDEEFYIATVPMIYYAVSKRVGIRLAIVLACSMFVNAWLKFFFATPRPIGVEGIRSLYTSSATGMSFPSGHSQGSATYWGYLACVVKKGWFVVLAGLLILSIMFSRLYLGVHWPIDVVGGLVFGGLFVSGMVWADGRFVSKLGHSVKLILGMLLPLVLLAFYHQTDGMKLVGFLLGGWIGYVMESKQVGMELPKSWAKRVVPTVVGLVLVFAVRWVLKAALPENGVMDLLRYAFVGFTATMLIPALFVKLKWYPGKPRI</sequence>
<feature type="transmembrane region" description="Helical" evidence="1">
    <location>
        <begin position="51"/>
        <end position="69"/>
    </location>
</feature>
<feature type="transmembrane region" description="Helical" evidence="1">
    <location>
        <begin position="226"/>
        <end position="247"/>
    </location>
</feature>
<dbReference type="Pfam" id="PF01569">
    <property type="entry name" value="PAP2"/>
    <property type="match status" value="1"/>
</dbReference>
<proteinExistence type="predicted"/>
<feature type="transmembrane region" description="Helical" evidence="1">
    <location>
        <begin position="259"/>
        <end position="278"/>
    </location>
</feature>
<reference evidence="3 4" key="1">
    <citation type="submission" date="2021-01" db="EMBL/GenBank/DDBJ databases">
        <title>Tumebacillus sp. strain ITR2 16S ribosomal RNA gene Genome sequencing and assembly.</title>
        <authorList>
            <person name="Kang M."/>
        </authorList>
    </citation>
    <scope>NUCLEOTIDE SEQUENCE [LARGE SCALE GENOMIC DNA]</scope>
    <source>
        <strain evidence="3 4">ITR2</strain>
    </source>
</reference>
<protein>
    <submittedName>
        <fullName evidence="3">Phosphatase PAP2 family protein</fullName>
    </submittedName>
</protein>
<accession>A0ABS1JFY5</accession>
<dbReference type="InterPro" id="IPR036938">
    <property type="entry name" value="PAP2/HPO_sf"/>
</dbReference>
<dbReference type="SUPFAM" id="SSF48317">
    <property type="entry name" value="Acid phosphatase/Vanadium-dependent haloperoxidase"/>
    <property type="match status" value="1"/>
</dbReference>
<feature type="transmembrane region" description="Helical" evidence="1">
    <location>
        <begin position="176"/>
        <end position="192"/>
    </location>
</feature>
<dbReference type="PANTHER" id="PTHR14969:SF13">
    <property type="entry name" value="AT30094P"/>
    <property type="match status" value="1"/>
</dbReference>
<gene>
    <name evidence="3" type="ORF">JJB07_21630</name>
</gene>
<keyword evidence="1" id="KW-0472">Membrane</keyword>
<evidence type="ECO:0000259" key="2">
    <source>
        <dbReference type="SMART" id="SM00014"/>
    </source>
</evidence>
<comment type="caution">
    <text evidence="3">The sequence shown here is derived from an EMBL/GenBank/DDBJ whole genome shotgun (WGS) entry which is preliminary data.</text>
</comment>
<keyword evidence="4" id="KW-1185">Reference proteome</keyword>
<name>A0ABS1JFY5_9BACL</name>
<evidence type="ECO:0000313" key="3">
    <source>
        <dbReference type="EMBL" id="MBL0389197.1"/>
    </source>
</evidence>
<dbReference type="Proteomes" id="UP000602284">
    <property type="component" value="Unassembled WGS sequence"/>
</dbReference>
<dbReference type="EMBL" id="JAEQNB010000009">
    <property type="protein sequence ID" value="MBL0389197.1"/>
    <property type="molecule type" value="Genomic_DNA"/>
</dbReference>
<dbReference type="SMART" id="SM00014">
    <property type="entry name" value="acidPPc"/>
    <property type="match status" value="1"/>
</dbReference>
<feature type="transmembrane region" description="Helical" evidence="1">
    <location>
        <begin position="198"/>
        <end position="214"/>
    </location>
</feature>
<organism evidence="3 4">
    <name type="scientific">Tumebacillus amylolyticus</name>
    <dbReference type="NCBI Taxonomy" id="2801339"/>
    <lineage>
        <taxon>Bacteria</taxon>
        <taxon>Bacillati</taxon>
        <taxon>Bacillota</taxon>
        <taxon>Bacilli</taxon>
        <taxon>Bacillales</taxon>
        <taxon>Alicyclobacillaceae</taxon>
        <taxon>Tumebacillus</taxon>
    </lineage>
</organism>
<feature type="transmembrane region" description="Helical" evidence="1">
    <location>
        <begin position="119"/>
        <end position="139"/>
    </location>
</feature>
<keyword evidence="1" id="KW-1133">Transmembrane helix</keyword>
<feature type="transmembrane region" description="Helical" evidence="1">
    <location>
        <begin position="145"/>
        <end position="164"/>
    </location>
</feature>
<evidence type="ECO:0000313" key="4">
    <source>
        <dbReference type="Proteomes" id="UP000602284"/>
    </source>
</evidence>
<dbReference type="Gene3D" id="1.20.144.10">
    <property type="entry name" value="Phosphatidic acid phosphatase type 2/haloperoxidase"/>
    <property type="match status" value="1"/>
</dbReference>
<feature type="domain" description="Phosphatidic acid phosphatase type 2/haloperoxidase" evidence="2">
    <location>
        <begin position="53"/>
        <end position="162"/>
    </location>
</feature>
<dbReference type="InterPro" id="IPR000326">
    <property type="entry name" value="PAP2/HPO"/>
</dbReference>